<accession>A0A1B9B2E0</accession>
<dbReference type="EMBL" id="MAYT01000009">
    <property type="protein sequence ID" value="OCA90317.1"/>
    <property type="molecule type" value="Genomic_DNA"/>
</dbReference>
<proteinExistence type="predicted"/>
<comment type="caution">
    <text evidence="1">The sequence shown here is derived from an EMBL/GenBank/DDBJ whole genome shotgun (WGS) entry which is preliminary data.</text>
</comment>
<name>A0A1B9B2E0_9BACI</name>
<evidence type="ECO:0000313" key="2">
    <source>
        <dbReference type="Proteomes" id="UP000092578"/>
    </source>
</evidence>
<dbReference type="Gene3D" id="1.10.340.20">
    <property type="entry name" value="Apc36109-like domain"/>
    <property type="match status" value="1"/>
</dbReference>
<sequence>MSNKHFKDKYSEIFKMVERKINEWAPLNLLAIYCPDDEYEFEIQQIVSATLSANDIEELAGEINGIFVEEFRKSKGSLMIANKVLKAIQLTEWES</sequence>
<dbReference type="RefSeq" id="WP_065410009.1">
    <property type="nucleotide sequence ID" value="NZ_MAYT01000009.1"/>
</dbReference>
<keyword evidence="2" id="KW-1185">Reference proteome</keyword>
<dbReference type="Proteomes" id="UP000092578">
    <property type="component" value="Unassembled WGS sequence"/>
</dbReference>
<evidence type="ECO:0000313" key="1">
    <source>
        <dbReference type="EMBL" id="OCA90317.1"/>
    </source>
</evidence>
<evidence type="ECO:0008006" key="3">
    <source>
        <dbReference type="Google" id="ProtNLM"/>
    </source>
</evidence>
<reference evidence="2" key="1">
    <citation type="submission" date="2016-05" db="EMBL/GenBank/DDBJ databases">
        <authorList>
            <person name="Liu B."/>
            <person name="Wang J."/>
            <person name="Zhu Y."/>
            <person name="Liu G."/>
            <person name="Chen Q."/>
            <person name="Chen Z."/>
            <person name="Lan J."/>
            <person name="Che J."/>
            <person name="Ge C."/>
            <person name="Shi H."/>
            <person name="Pan Z."/>
            <person name="Liu X."/>
        </authorList>
    </citation>
    <scope>NUCLEOTIDE SEQUENCE [LARGE SCALE GENOMIC DNA]</scope>
    <source>
        <strain evidence="2">FJAT-27215</strain>
    </source>
</reference>
<organism evidence="1 2">
    <name type="scientific">Pseudobacillus wudalianchiensis</name>
    <dbReference type="NCBI Taxonomy" id="1743143"/>
    <lineage>
        <taxon>Bacteria</taxon>
        <taxon>Bacillati</taxon>
        <taxon>Bacillota</taxon>
        <taxon>Bacilli</taxon>
        <taxon>Bacillales</taxon>
        <taxon>Bacillaceae</taxon>
        <taxon>Pseudobacillus</taxon>
    </lineage>
</organism>
<dbReference type="SUPFAM" id="SSF116922">
    <property type="entry name" value="YugE-like"/>
    <property type="match status" value="1"/>
</dbReference>
<protein>
    <recommendedName>
        <fullName evidence="3">DUF1871 domain-containing protein</fullName>
    </recommendedName>
</protein>
<gene>
    <name evidence="1" type="ORF">A8F95_21235</name>
</gene>
<dbReference type="AlphaFoldDB" id="A0A1B9B2E0"/>
<dbReference type="InterPro" id="IPR023162">
    <property type="entry name" value="Apc36109-like_dom_sf"/>
</dbReference>